<organism evidence="1 2">
    <name type="scientific">Pistacia integerrima</name>
    <dbReference type="NCBI Taxonomy" id="434235"/>
    <lineage>
        <taxon>Eukaryota</taxon>
        <taxon>Viridiplantae</taxon>
        <taxon>Streptophyta</taxon>
        <taxon>Embryophyta</taxon>
        <taxon>Tracheophyta</taxon>
        <taxon>Spermatophyta</taxon>
        <taxon>Magnoliopsida</taxon>
        <taxon>eudicotyledons</taxon>
        <taxon>Gunneridae</taxon>
        <taxon>Pentapetalae</taxon>
        <taxon>rosids</taxon>
        <taxon>malvids</taxon>
        <taxon>Sapindales</taxon>
        <taxon>Anacardiaceae</taxon>
        <taxon>Pistacia</taxon>
    </lineage>
</organism>
<reference evidence="2" key="1">
    <citation type="journal article" date="2023" name="G3 (Bethesda)">
        <title>Genome assembly and association tests identify interacting loci associated with vigor, precocity, and sex in interspecific pistachio rootstocks.</title>
        <authorList>
            <person name="Palmer W."/>
            <person name="Jacygrad E."/>
            <person name="Sagayaradj S."/>
            <person name="Cavanaugh K."/>
            <person name="Han R."/>
            <person name="Bertier L."/>
            <person name="Beede B."/>
            <person name="Kafkas S."/>
            <person name="Golino D."/>
            <person name="Preece J."/>
            <person name="Michelmore R."/>
        </authorList>
    </citation>
    <scope>NUCLEOTIDE SEQUENCE [LARGE SCALE GENOMIC DNA]</scope>
</reference>
<accession>A0ACC0YHE1</accession>
<dbReference type="EMBL" id="CM047741">
    <property type="protein sequence ID" value="KAJ0037467.1"/>
    <property type="molecule type" value="Genomic_DNA"/>
</dbReference>
<comment type="caution">
    <text evidence="1">The sequence shown here is derived from an EMBL/GenBank/DDBJ whole genome shotgun (WGS) entry which is preliminary data.</text>
</comment>
<name>A0ACC0YHE1_9ROSI</name>
<protein>
    <submittedName>
        <fullName evidence="1">Uncharacterized protein</fullName>
    </submittedName>
</protein>
<gene>
    <name evidence="1" type="ORF">Pint_22592</name>
</gene>
<sequence>MQMFFPLGSTTVVVYGGISSLVFCRYIAYDTDHLIKHFPYDEYILASAALYLDILNLFIFIFHVLRSADS</sequence>
<keyword evidence="2" id="KW-1185">Reference proteome</keyword>
<dbReference type="Proteomes" id="UP001163603">
    <property type="component" value="Chromosome 6"/>
</dbReference>
<evidence type="ECO:0000313" key="2">
    <source>
        <dbReference type="Proteomes" id="UP001163603"/>
    </source>
</evidence>
<proteinExistence type="predicted"/>
<evidence type="ECO:0000313" key="1">
    <source>
        <dbReference type="EMBL" id="KAJ0037467.1"/>
    </source>
</evidence>